<feature type="transmembrane region" description="Helical" evidence="1">
    <location>
        <begin position="35"/>
        <end position="57"/>
    </location>
</feature>
<reference evidence="2" key="1">
    <citation type="submission" date="2021-05" db="EMBL/GenBank/DDBJ databases">
        <title>Novel Bacillus species.</title>
        <authorList>
            <person name="Liu G."/>
        </authorList>
    </citation>
    <scope>NUCLEOTIDE SEQUENCE</scope>
    <source>
        <strain evidence="2 4">FJAT-50051</strain>
    </source>
</reference>
<protein>
    <submittedName>
        <fullName evidence="2">Uncharacterized protein</fullName>
    </submittedName>
</protein>
<evidence type="ECO:0000313" key="2">
    <source>
        <dbReference type="EMBL" id="MBS4183809.1"/>
    </source>
</evidence>
<proteinExistence type="predicted"/>
<dbReference type="AlphaFoldDB" id="A0A942T0G1"/>
<name>A0A942T0G1_9BACI</name>
<keyword evidence="1" id="KW-0812">Transmembrane</keyword>
<evidence type="ECO:0000313" key="3">
    <source>
        <dbReference type="EMBL" id="MCH6268812.1"/>
    </source>
</evidence>
<keyword evidence="1" id="KW-1133">Transmembrane helix</keyword>
<dbReference type="EMBL" id="JAGYPE020000068">
    <property type="protein sequence ID" value="MCH6268812.1"/>
    <property type="molecule type" value="Genomic_DNA"/>
</dbReference>
<organism evidence="2">
    <name type="scientific">Neobacillus citreus</name>
    <dbReference type="NCBI Taxonomy" id="2833578"/>
    <lineage>
        <taxon>Bacteria</taxon>
        <taxon>Bacillati</taxon>
        <taxon>Bacillota</taxon>
        <taxon>Bacilli</taxon>
        <taxon>Bacillales</taxon>
        <taxon>Bacillaceae</taxon>
        <taxon>Neobacillus</taxon>
    </lineage>
</organism>
<gene>
    <name evidence="3" type="ORF">KHB02_025110</name>
    <name evidence="2" type="ORF">KHB02_20670</name>
</gene>
<keyword evidence="4" id="KW-1185">Reference proteome</keyword>
<sequence length="425" mass="48867">MNKYFKSMGLVVGGIAVLYIVLKFILFILELIFRGVIAVFTSGVIYLVILSIIIYIFRNPIIGFFKSLNGERRYILKPKPYVVYVPPSKDDQSASFKNNIIQSRTNGEEKLAKRTDKKVSGEDFKRDRENSGDQLDFINYVKLLSFQETTYILDTNYRDLSNKYQNEAGFGEHGAIEFVASLLLMKYDPSTRCDIKKGIEMVFTNSWGAIDFSDHLDMVVHKSKVPYSMWSEVYRHLKNLTYIQSHPCAKNATKISEKYMEVSEQILTTRYTSDGLLDYTDISQKINIICLHMINQGDYDLAKKGLEPLFVQMIEYFCKSYKNRLFSNNQYWFSYFEVLSDLMMNLAVCEVNLGHDGACVNHASLSVKISNNPNGKMEKAGELILYAITHKGNAMHIHPKDLLKEQSPHLFSEKAKLLYNTVIMN</sequence>
<evidence type="ECO:0000313" key="4">
    <source>
        <dbReference type="Proteomes" id="UP000677265"/>
    </source>
</evidence>
<accession>A0A942T0G1</accession>
<dbReference type="RefSeq" id="WP_213143750.1">
    <property type="nucleotide sequence ID" value="NZ_JAGYPE020000068.1"/>
</dbReference>
<dbReference type="Proteomes" id="UP000677265">
    <property type="component" value="Unassembled WGS sequence"/>
</dbReference>
<evidence type="ECO:0000256" key="1">
    <source>
        <dbReference type="SAM" id="Phobius"/>
    </source>
</evidence>
<dbReference type="EMBL" id="JAGYPE010000004">
    <property type="protein sequence ID" value="MBS4183809.1"/>
    <property type="molecule type" value="Genomic_DNA"/>
</dbReference>
<keyword evidence="1" id="KW-0472">Membrane</keyword>
<comment type="caution">
    <text evidence="2">The sequence shown here is derived from an EMBL/GenBank/DDBJ whole genome shotgun (WGS) entry which is preliminary data.</text>
</comment>
<feature type="transmembrane region" description="Helical" evidence="1">
    <location>
        <begin position="7"/>
        <end position="29"/>
    </location>
</feature>